<evidence type="ECO:0000256" key="4">
    <source>
        <dbReference type="ARBA" id="ARBA00022775"/>
    </source>
</evidence>
<evidence type="ECO:0000313" key="8">
    <source>
        <dbReference type="Ensembl" id="ENSOMEP00000008375.1"/>
    </source>
</evidence>
<keyword evidence="4" id="KW-0532">Neurotransmitter transport</keyword>
<dbReference type="GO" id="GO:0046928">
    <property type="term" value="P:regulation of neurotransmitter secretion"/>
    <property type="evidence" value="ECO:0007669"/>
    <property type="project" value="TreeGrafter"/>
</dbReference>
<feature type="region of interest" description="Disordered" evidence="7">
    <location>
        <begin position="31"/>
        <end position="55"/>
    </location>
</feature>
<accession>A0A3B3BS77</accession>
<keyword evidence="9" id="KW-1185">Reference proteome</keyword>
<dbReference type="PANTHER" id="PTHR16705">
    <property type="entry name" value="COMPLEXIN"/>
    <property type="match status" value="1"/>
</dbReference>
<evidence type="ECO:0000256" key="3">
    <source>
        <dbReference type="ARBA" id="ARBA00022483"/>
    </source>
</evidence>
<dbReference type="Pfam" id="PF05835">
    <property type="entry name" value="Synaphin"/>
    <property type="match status" value="1"/>
</dbReference>
<evidence type="ECO:0000256" key="7">
    <source>
        <dbReference type="SAM" id="MobiDB-lite"/>
    </source>
</evidence>
<dbReference type="Proteomes" id="UP000261560">
    <property type="component" value="Unplaced"/>
</dbReference>
<dbReference type="AlphaFoldDB" id="A0A3B3BS77"/>
<reference evidence="8" key="1">
    <citation type="submission" date="2025-08" db="UniProtKB">
        <authorList>
            <consortium name="Ensembl"/>
        </authorList>
    </citation>
    <scope>IDENTIFICATION</scope>
</reference>
<evidence type="ECO:0000313" key="9">
    <source>
        <dbReference type="Proteomes" id="UP000261560"/>
    </source>
</evidence>
<evidence type="ECO:0000256" key="2">
    <source>
        <dbReference type="ARBA" id="ARBA00022448"/>
    </source>
</evidence>
<organism evidence="8 9">
    <name type="scientific">Oryzias melastigma</name>
    <name type="common">Marine medaka</name>
    <dbReference type="NCBI Taxonomy" id="30732"/>
    <lineage>
        <taxon>Eukaryota</taxon>
        <taxon>Metazoa</taxon>
        <taxon>Chordata</taxon>
        <taxon>Craniata</taxon>
        <taxon>Vertebrata</taxon>
        <taxon>Euteleostomi</taxon>
        <taxon>Actinopterygii</taxon>
        <taxon>Neopterygii</taxon>
        <taxon>Teleostei</taxon>
        <taxon>Neoteleostei</taxon>
        <taxon>Acanthomorphata</taxon>
        <taxon>Ovalentaria</taxon>
        <taxon>Atherinomorphae</taxon>
        <taxon>Beloniformes</taxon>
        <taxon>Adrianichthyidae</taxon>
        <taxon>Oryziinae</taxon>
        <taxon>Oryzias</taxon>
    </lineage>
</organism>
<proteinExistence type="inferred from homology"/>
<sequence length="146" mass="16424">MESVVKKSLRKPIRTLTSCVTGAEDRRGGCNRLRKTCYSGQPKDPSSTRSYQADLDKERKQREAMIAQKNAERAAMRSHFRRKYQLPEVCESQSLSKMIHPETKSKDDGFNLLSAFQGLSFSTAALTQSKHSKAPTPTHGESCRVM</sequence>
<dbReference type="OMA" id="THGDSCR"/>
<evidence type="ECO:0000256" key="1">
    <source>
        <dbReference type="ARBA" id="ARBA00005396"/>
    </source>
</evidence>
<keyword evidence="5" id="KW-0770">Synapse</keyword>
<name>A0A3B3BS77_ORYME</name>
<dbReference type="GO" id="GO:0016079">
    <property type="term" value="P:synaptic vesicle exocytosis"/>
    <property type="evidence" value="ECO:0007669"/>
    <property type="project" value="TreeGrafter"/>
</dbReference>
<keyword evidence="2" id="KW-0813">Transport</keyword>
<dbReference type="InterPro" id="IPR008849">
    <property type="entry name" value="Synaphin"/>
</dbReference>
<dbReference type="GO" id="GO:0031201">
    <property type="term" value="C:SNARE complex"/>
    <property type="evidence" value="ECO:0007669"/>
    <property type="project" value="TreeGrafter"/>
</dbReference>
<dbReference type="PaxDb" id="30732-ENSOMEP00000008375"/>
<evidence type="ECO:0008006" key="10">
    <source>
        <dbReference type="Google" id="ProtNLM"/>
    </source>
</evidence>
<comment type="similarity">
    <text evidence="1">Belongs to the complexin/synaphin family.</text>
</comment>
<dbReference type="GO" id="GO:0043195">
    <property type="term" value="C:terminal bouton"/>
    <property type="evidence" value="ECO:0007669"/>
    <property type="project" value="TreeGrafter"/>
</dbReference>
<evidence type="ECO:0000256" key="5">
    <source>
        <dbReference type="ARBA" id="ARBA00023018"/>
    </source>
</evidence>
<comment type="subcellular location">
    <subcellularLocation>
        <location evidence="6">Synapse</location>
    </subcellularLocation>
</comment>
<dbReference type="GeneTree" id="ENSGT01060000248708"/>
<dbReference type="CDD" id="cd22809">
    <property type="entry name" value="Complexin_NTD_CPLX_III_IV"/>
    <property type="match status" value="1"/>
</dbReference>
<feature type="region of interest" description="Disordered" evidence="7">
    <location>
        <begin position="127"/>
        <end position="146"/>
    </location>
</feature>
<keyword evidence="3" id="KW-0268">Exocytosis</keyword>
<dbReference type="Ensembl" id="ENSOMET00000002539.1">
    <property type="protein sequence ID" value="ENSOMEP00000008375.1"/>
    <property type="gene ID" value="ENSOMEG00000009548.1"/>
</dbReference>
<evidence type="ECO:0000256" key="6">
    <source>
        <dbReference type="ARBA" id="ARBA00034103"/>
    </source>
</evidence>
<reference evidence="8" key="2">
    <citation type="submission" date="2025-09" db="UniProtKB">
        <authorList>
            <consortium name="Ensembl"/>
        </authorList>
    </citation>
    <scope>IDENTIFICATION</scope>
</reference>
<dbReference type="GO" id="GO:0019905">
    <property type="term" value="F:syntaxin binding"/>
    <property type="evidence" value="ECO:0007669"/>
    <property type="project" value="InterPro"/>
</dbReference>
<dbReference type="PANTHER" id="PTHR16705:SF5">
    <property type="entry name" value="COMPLEXIN-3"/>
    <property type="match status" value="1"/>
</dbReference>
<protein>
    <recommendedName>
        <fullName evidence="10">Complexin-3-like</fullName>
    </recommendedName>
</protein>